<feature type="region of interest" description="Disordered" evidence="5">
    <location>
        <begin position="82"/>
        <end position="104"/>
    </location>
</feature>
<dbReference type="Proteomes" id="UP000183832">
    <property type="component" value="Unassembled WGS sequence"/>
</dbReference>
<dbReference type="PANTHER" id="PTHR15260:SF1">
    <property type="entry name" value="SARCOSPAN"/>
    <property type="match status" value="1"/>
</dbReference>
<evidence type="ECO:0000256" key="2">
    <source>
        <dbReference type="ARBA" id="ARBA00022692"/>
    </source>
</evidence>
<dbReference type="EMBL" id="CVRI01000020">
    <property type="protein sequence ID" value="CRK91154.1"/>
    <property type="molecule type" value="Genomic_DNA"/>
</dbReference>
<feature type="transmembrane region" description="Helical" evidence="6">
    <location>
        <begin position="361"/>
        <end position="380"/>
    </location>
</feature>
<accession>A0A1J1HUC4</accession>
<organism evidence="7 8">
    <name type="scientific">Clunio marinus</name>
    <dbReference type="NCBI Taxonomy" id="568069"/>
    <lineage>
        <taxon>Eukaryota</taxon>
        <taxon>Metazoa</taxon>
        <taxon>Ecdysozoa</taxon>
        <taxon>Arthropoda</taxon>
        <taxon>Hexapoda</taxon>
        <taxon>Insecta</taxon>
        <taxon>Pterygota</taxon>
        <taxon>Neoptera</taxon>
        <taxon>Endopterygota</taxon>
        <taxon>Diptera</taxon>
        <taxon>Nematocera</taxon>
        <taxon>Chironomoidea</taxon>
        <taxon>Chironomidae</taxon>
        <taxon>Clunio</taxon>
    </lineage>
</organism>
<feature type="compositionally biased region" description="Low complexity" evidence="5">
    <location>
        <begin position="208"/>
        <end position="232"/>
    </location>
</feature>
<feature type="region of interest" description="Disordered" evidence="5">
    <location>
        <begin position="182"/>
        <end position="272"/>
    </location>
</feature>
<keyword evidence="3 6" id="KW-1133">Transmembrane helix</keyword>
<evidence type="ECO:0000256" key="3">
    <source>
        <dbReference type="ARBA" id="ARBA00022989"/>
    </source>
</evidence>
<dbReference type="InterPro" id="IPR007237">
    <property type="entry name" value="CD20-like"/>
</dbReference>
<feature type="transmembrane region" description="Helical" evidence="6">
    <location>
        <begin position="324"/>
        <end position="349"/>
    </location>
</feature>
<feature type="compositionally biased region" description="Low complexity" evidence="5">
    <location>
        <begin position="259"/>
        <end position="270"/>
    </location>
</feature>
<dbReference type="GO" id="GO:0042383">
    <property type="term" value="C:sarcolemma"/>
    <property type="evidence" value="ECO:0007669"/>
    <property type="project" value="TreeGrafter"/>
</dbReference>
<feature type="transmembrane region" description="Helical" evidence="6">
    <location>
        <begin position="401"/>
        <end position="421"/>
    </location>
</feature>
<evidence type="ECO:0000256" key="6">
    <source>
        <dbReference type="SAM" id="Phobius"/>
    </source>
</evidence>
<evidence type="ECO:0000256" key="1">
    <source>
        <dbReference type="ARBA" id="ARBA00004141"/>
    </source>
</evidence>
<feature type="compositionally biased region" description="Polar residues" evidence="5">
    <location>
        <begin position="126"/>
        <end position="144"/>
    </location>
</feature>
<dbReference type="InterPro" id="IPR030429">
    <property type="entry name" value="Sarcospan"/>
</dbReference>
<dbReference type="OrthoDB" id="7685256at2759"/>
<feature type="compositionally biased region" description="Polar residues" evidence="5">
    <location>
        <begin position="82"/>
        <end position="101"/>
    </location>
</feature>
<sequence length="538" mass="61312">MLNDTSEINQQSMPVRNFLRRQQDVNNLAYKRNSTEKPVNLGPERPISEYDNITHASVTQYPFADLKFRFDYSPSTSTIMNNLENSSDVRSNNNKETTTLPVNHHQYENVLDTLQLRNQQRESDQQVKMNQNDAHSSLSPQRSVMSDAKSSFFGLNKAQEKSSTQEEFEKLIDDMSNARILLENPNPHYVNVPSNETTERKEKDMQTSKEQSMSATSSASGSSSTTATPSSSPLRQDRKGNCRKNSESSSRSKSPKFMLPETTTLPSTPSQAVYMSTTVPQNIKGQNIMGRHKPTRTSLRHSRMIVTSKHFHGPRYTNLLNIHFVWLAKFFLFLKIVIGISLLTLGGWICLFANSTPIQQNPFWSGLIIIISGLLGLYLLSLKRTRSKLKANFFWFLKMNASVIIVMSVFLTTLALIYASFHFVSLKSDRKKCFPENVFINSSSCICVFNVNSDFNISREFSVENHTDSSGIIDLPNDGNIVHFRDLSCNELETWTHILLTSMILNFLGLFFSVCYMTQFIFGCKRRKRFYTTVRTAV</sequence>
<gene>
    <name evidence="7" type="ORF">CLUMA_CG004839</name>
</gene>
<keyword evidence="2 6" id="KW-0812">Transmembrane</keyword>
<keyword evidence="4 6" id="KW-0472">Membrane</keyword>
<dbReference type="AlphaFoldDB" id="A0A1J1HUC4"/>
<dbReference type="GO" id="GO:0016010">
    <property type="term" value="C:dystrophin-associated glycoprotein complex"/>
    <property type="evidence" value="ECO:0007669"/>
    <property type="project" value="InterPro"/>
</dbReference>
<dbReference type="Pfam" id="PF04103">
    <property type="entry name" value="CD20"/>
    <property type="match status" value="1"/>
</dbReference>
<dbReference type="PANTHER" id="PTHR15260">
    <property type="entry name" value="SARCOSPAN"/>
    <property type="match status" value="1"/>
</dbReference>
<reference evidence="7 8" key="1">
    <citation type="submission" date="2015-04" db="EMBL/GenBank/DDBJ databases">
        <authorList>
            <person name="Syromyatnikov M.Y."/>
            <person name="Popov V.N."/>
        </authorList>
    </citation>
    <scope>NUCLEOTIDE SEQUENCE [LARGE SCALE GENOMIC DNA]</scope>
</reference>
<feature type="region of interest" description="Disordered" evidence="5">
    <location>
        <begin position="121"/>
        <end position="145"/>
    </location>
</feature>
<evidence type="ECO:0000313" key="8">
    <source>
        <dbReference type="Proteomes" id="UP000183832"/>
    </source>
</evidence>
<proteinExistence type="predicted"/>
<protein>
    <submittedName>
        <fullName evidence="7">CLUMA_CG004839, isoform A</fullName>
    </submittedName>
</protein>
<keyword evidence="8" id="KW-1185">Reference proteome</keyword>
<feature type="transmembrane region" description="Helical" evidence="6">
    <location>
        <begin position="498"/>
        <end position="522"/>
    </location>
</feature>
<dbReference type="STRING" id="568069.A0A1J1HUC4"/>
<feature type="compositionally biased region" description="Basic and acidic residues" evidence="5">
    <location>
        <begin position="197"/>
        <end position="207"/>
    </location>
</feature>
<name>A0A1J1HUC4_9DIPT</name>
<evidence type="ECO:0000313" key="7">
    <source>
        <dbReference type="EMBL" id="CRK91154.1"/>
    </source>
</evidence>
<evidence type="ECO:0000256" key="4">
    <source>
        <dbReference type="ARBA" id="ARBA00023136"/>
    </source>
</evidence>
<evidence type="ECO:0000256" key="5">
    <source>
        <dbReference type="SAM" id="MobiDB-lite"/>
    </source>
</evidence>
<feature type="compositionally biased region" description="Basic and acidic residues" evidence="5">
    <location>
        <begin position="235"/>
        <end position="246"/>
    </location>
</feature>
<comment type="subcellular location">
    <subcellularLocation>
        <location evidence="1">Membrane</location>
        <topology evidence="1">Multi-pass membrane protein</topology>
    </subcellularLocation>
</comment>